<name>A0A6G0QVI0_9STRA</name>
<dbReference type="Proteomes" id="UP000486351">
    <property type="component" value="Unassembled WGS sequence"/>
</dbReference>
<protein>
    <submittedName>
        <fullName evidence="1">Uncharacterized protein</fullName>
    </submittedName>
</protein>
<comment type="caution">
    <text evidence="1">The sequence shown here is derived from an EMBL/GenBank/DDBJ whole genome shotgun (WGS) entry which is preliminary data.</text>
</comment>
<reference evidence="1 2" key="1">
    <citation type="submission" date="2018-09" db="EMBL/GenBank/DDBJ databases">
        <title>Genomic investigation of the strawberry pathogen Phytophthora fragariae indicates pathogenicity is determined by transcriptional variation in three key races.</title>
        <authorList>
            <person name="Adams T.M."/>
            <person name="Armitage A.D."/>
            <person name="Sobczyk M.K."/>
            <person name="Bates H.J."/>
            <person name="Dunwell J.M."/>
            <person name="Nellist C.F."/>
            <person name="Harrison R.J."/>
        </authorList>
    </citation>
    <scope>NUCLEOTIDE SEQUENCE [LARGE SCALE GENOMIC DNA]</scope>
    <source>
        <strain evidence="1 2">NOV-77</strain>
    </source>
</reference>
<dbReference type="AlphaFoldDB" id="A0A6G0QVI0"/>
<organism evidence="1 2">
    <name type="scientific">Phytophthora fragariae</name>
    <dbReference type="NCBI Taxonomy" id="53985"/>
    <lineage>
        <taxon>Eukaryota</taxon>
        <taxon>Sar</taxon>
        <taxon>Stramenopiles</taxon>
        <taxon>Oomycota</taxon>
        <taxon>Peronosporomycetes</taxon>
        <taxon>Peronosporales</taxon>
        <taxon>Peronosporaceae</taxon>
        <taxon>Phytophthora</taxon>
    </lineage>
</organism>
<gene>
    <name evidence="1" type="ORF">PF008_g21795</name>
</gene>
<evidence type="ECO:0000313" key="1">
    <source>
        <dbReference type="EMBL" id="KAE9305137.1"/>
    </source>
</evidence>
<sequence length="121" mass="13436">MSLILPAATSTPLAVSRTSAPLTPMPTATSAIGSSCWWGAQPLRSSPPRCRRLQQCSTRLHWVFRRDLCPDLVPAPCLHPQSLKYRLPSSTFVVERHWWACQTASLTPSQPLTSLKRSWPG</sequence>
<dbReference type="EMBL" id="QXFY01001992">
    <property type="protein sequence ID" value="KAE9305137.1"/>
    <property type="molecule type" value="Genomic_DNA"/>
</dbReference>
<proteinExistence type="predicted"/>
<accession>A0A6G0QVI0</accession>
<evidence type="ECO:0000313" key="2">
    <source>
        <dbReference type="Proteomes" id="UP000486351"/>
    </source>
</evidence>